<keyword evidence="3" id="KW-1185">Reference proteome</keyword>
<reference evidence="2" key="1">
    <citation type="submission" date="2021-01" db="EMBL/GenBank/DDBJ databases">
        <title>Whole genome shotgun sequence of Actinoplanes rishiriensis NBRC 108556.</title>
        <authorList>
            <person name="Komaki H."/>
            <person name="Tamura T."/>
        </authorList>
    </citation>
    <scope>NUCLEOTIDE SEQUENCE</scope>
    <source>
        <strain evidence="2">NBRC 108556</strain>
    </source>
</reference>
<name>A0A919JSQ2_9ACTN</name>
<evidence type="ECO:0000313" key="2">
    <source>
        <dbReference type="EMBL" id="GIE92995.1"/>
    </source>
</evidence>
<dbReference type="RefSeq" id="WP_203778844.1">
    <property type="nucleotide sequence ID" value="NZ_BOMV01000005.1"/>
</dbReference>
<feature type="region of interest" description="Disordered" evidence="1">
    <location>
        <begin position="88"/>
        <end position="117"/>
    </location>
</feature>
<comment type="caution">
    <text evidence="2">The sequence shown here is derived from an EMBL/GenBank/DDBJ whole genome shotgun (WGS) entry which is preliminary data.</text>
</comment>
<accession>A0A919JSQ2</accession>
<dbReference type="Proteomes" id="UP000636960">
    <property type="component" value="Unassembled WGS sequence"/>
</dbReference>
<sequence>MRPQDDHALRSLLQDEAERHQPDREAMLARINRRRGTPRRGVMSWLFQPVGPGARRVMAVARPAAAAAAVAGVLVAGVTGINLADRAPEPGLQAAGPPSTAPASPPPSRSVPPGARDGYLTATAVRNSHSIPSWSQNDLTLATTEQITALDVTLRVARTPGVADTGHWSTIPKEMITTGVTTTAKELVYRFTLNPGATLAPGSYTFAAQYNHEAGNRSVSADTYDATTTATAAPAHTKGRFTS</sequence>
<proteinExistence type="predicted"/>
<feature type="compositionally biased region" description="Pro residues" evidence="1">
    <location>
        <begin position="99"/>
        <end position="110"/>
    </location>
</feature>
<dbReference type="AlphaFoldDB" id="A0A919JSQ2"/>
<gene>
    <name evidence="2" type="ORF">Ari01nite_04600</name>
</gene>
<evidence type="ECO:0000256" key="1">
    <source>
        <dbReference type="SAM" id="MobiDB-lite"/>
    </source>
</evidence>
<organism evidence="2 3">
    <name type="scientific">Paractinoplanes rishiriensis</name>
    <dbReference type="NCBI Taxonomy" id="1050105"/>
    <lineage>
        <taxon>Bacteria</taxon>
        <taxon>Bacillati</taxon>
        <taxon>Actinomycetota</taxon>
        <taxon>Actinomycetes</taxon>
        <taxon>Micromonosporales</taxon>
        <taxon>Micromonosporaceae</taxon>
        <taxon>Paractinoplanes</taxon>
    </lineage>
</organism>
<dbReference type="EMBL" id="BOMV01000005">
    <property type="protein sequence ID" value="GIE92995.1"/>
    <property type="molecule type" value="Genomic_DNA"/>
</dbReference>
<protein>
    <submittedName>
        <fullName evidence="2">Uncharacterized protein</fullName>
    </submittedName>
</protein>
<evidence type="ECO:0000313" key="3">
    <source>
        <dbReference type="Proteomes" id="UP000636960"/>
    </source>
</evidence>